<feature type="binding site" evidence="11">
    <location>
        <position position="32"/>
    </location>
    <ligand>
        <name>substrate</name>
    </ligand>
</feature>
<feature type="binding site" evidence="11">
    <location>
        <position position="152"/>
    </location>
    <ligand>
        <name>ATP</name>
        <dbReference type="ChEBI" id="CHEBI:30616"/>
    </ligand>
</feature>
<keyword evidence="5 11" id="KW-0808">Transferase</keyword>
<feature type="binding site" evidence="11">
    <location>
        <position position="135"/>
    </location>
    <ligand>
        <name>substrate</name>
    </ligand>
</feature>
<evidence type="ECO:0000256" key="6">
    <source>
        <dbReference type="ARBA" id="ARBA00022741"/>
    </source>
</evidence>
<dbReference type="GO" id="GO:0005829">
    <property type="term" value="C:cytosol"/>
    <property type="evidence" value="ECO:0007669"/>
    <property type="project" value="TreeGrafter"/>
</dbReference>
<evidence type="ECO:0000256" key="5">
    <source>
        <dbReference type="ARBA" id="ARBA00022679"/>
    </source>
</evidence>
<dbReference type="Proteomes" id="UP000529637">
    <property type="component" value="Unassembled WGS sequence"/>
</dbReference>
<evidence type="ECO:0000256" key="9">
    <source>
        <dbReference type="ARBA" id="ARBA00023141"/>
    </source>
</evidence>
<keyword evidence="6 11" id="KW-0547">Nucleotide-binding</keyword>
<keyword evidence="7 11" id="KW-0418">Kinase</keyword>
<dbReference type="HAMAP" id="MF_00109">
    <property type="entry name" value="Shikimate_kinase"/>
    <property type="match status" value="1"/>
</dbReference>
<dbReference type="EC" id="2.7.1.71" evidence="3 11"/>
<feature type="binding site" evidence="11">
    <location>
        <position position="14"/>
    </location>
    <ligand>
        <name>Mg(2+)</name>
        <dbReference type="ChEBI" id="CHEBI:18420"/>
    </ligand>
</feature>
<dbReference type="InterPro" id="IPR027417">
    <property type="entry name" value="P-loop_NTPase"/>
</dbReference>
<evidence type="ECO:0000313" key="12">
    <source>
        <dbReference type="EMBL" id="NUZ05643.1"/>
    </source>
</evidence>
<evidence type="ECO:0000313" key="13">
    <source>
        <dbReference type="Proteomes" id="UP000529637"/>
    </source>
</evidence>
<keyword evidence="13" id="KW-1185">Reference proteome</keyword>
<feature type="binding site" evidence="11">
    <location>
        <position position="116"/>
    </location>
    <ligand>
        <name>ATP</name>
        <dbReference type="ChEBI" id="CHEBI:30616"/>
    </ligand>
</feature>
<comment type="similarity">
    <text evidence="2 11">Belongs to the shikimate kinase family.</text>
</comment>
<dbReference type="AlphaFoldDB" id="A0A7Y6TW40"/>
<keyword evidence="4 11" id="KW-0028">Amino-acid biosynthesis</keyword>
<organism evidence="12 13">
    <name type="scientific">Piscinibacter koreensis</name>
    <dbReference type="NCBI Taxonomy" id="2742824"/>
    <lineage>
        <taxon>Bacteria</taxon>
        <taxon>Pseudomonadati</taxon>
        <taxon>Pseudomonadota</taxon>
        <taxon>Betaproteobacteria</taxon>
        <taxon>Burkholderiales</taxon>
        <taxon>Sphaerotilaceae</taxon>
        <taxon>Piscinibacter</taxon>
    </lineage>
</organism>
<comment type="subunit">
    <text evidence="11">Monomer.</text>
</comment>
<dbReference type="GO" id="GO:0004765">
    <property type="term" value="F:shikimate kinase activity"/>
    <property type="evidence" value="ECO:0007669"/>
    <property type="project" value="UniProtKB-UniRule"/>
</dbReference>
<dbReference type="GO" id="GO:0005524">
    <property type="term" value="F:ATP binding"/>
    <property type="evidence" value="ECO:0007669"/>
    <property type="project" value="UniProtKB-UniRule"/>
</dbReference>
<sequence>MLISLVGLPGVGKSTIGRRLAARLDLAFADSDALIEARIHEPIRNFFEREGEARFRDLEESVIAELCAGSDAVIATGGGAVVRPANRAVLRERTVAVYLHAPPDPLFERLRRDTKRPLLQVADPLGRLRELSRTRDPLYREVAELTLDVAQRPVRTAVDAIIAHLGPRPPRAS</sequence>
<dbReference type="CDD" id="cd00464">
    <property type="entry name" value="SK"/>
    <property type="match status" value="1"/>
</dbReference>
<keyword evidence="11" id="KW-0460">Magnesium</keyword>
<dbReference type="InterPro" id="IPR000623">
    <property type="entry name" value="Shikimate_kinase/TSH1"/>
</dbReference>
<name>A0A7Y6TW40_9BURK</name>
<evidence type="ECO:0000256" key="11">
    <source>
        <dbReference type="HAMAP-Rule" id="MF_00109"/>
    </source>
</evidence>
<protein>
    <recommendedName>
        <fullName evidence="3 11">Shikimate kinase</fullName>
        <shortName evidence="11">SK</shortName>
        <ecNumber evidence="3 11">2.7.1.71</ecNumber>
    </recommendedName>
</protein>
<gene>
    <name evidence="11" type="primary">aroK</name>
    <name evidence="12" type="ORF">HQN59_07685</name>
</gene>
<dbReference type="PRINTS" id="PR01100">
    <property type="entry name" value="SHIKIMTKNASE"/>
</dbReference>
<comment type="catalytic activity">
    <reaction evidence="10 11">
        <text>shikimate + ATP = 3-phosphoshikimate + ADP + H(+)</text>
        <dbReference type="Rhea" id="RHEA:13121"/>
        <dbReference type="ChEBI" id="CHEBI:15378"/>
        <dbReference type="ChEBI" id="CHEBI:30616"/>
        <dbReference type="ChEBI" id="CHEBI:36208"/>
        <dbReference type="ChEBI" id="CHEBI:145989"/>
        <dbReference type="ChEBI" id="CHEBI:456216"/>
        <dbReference type="EC" id="2.7.1.71"/>
    </reaction>
</comment>
<keyword evidence="11" id="KW-0963">Cytoplasm</keyword>
<proteinExistence type="inferred from homology"/>
<keyword evidence="11" id="KW-0479">Metal-binding</keyword>
<dbReference type="InterPro" id="IPR031322">
    <property type="entry name" value="Shikimate/glucono_kinase"/>
</dbReference>
<keyword evidence="8 11" id="KW-0067">ATP-binding</keyword>
<dbReference type="UniPathway" id="UPA00053">
    <property type="reaction ID" value="UER00088"/>
</dbReference>
<comment type="function">
    <text evidence="11">Catalyzes the specific phosphorylation of the 3-hydroxyl group of shikimic acid using ATP as a cosubstrate.</text>
</comment>
<comment type="pathway">
    <text evidence="1 11">Metabolic intermediate biosynthesis; chorismate biosynthesis; chorismate from D-erythrose 4-phosphate and phosphoenolpyruvate: step 5/7.</text>
</comment>
<dbReference type="GO" id="GO:0009073">
    <property type="term" value="P:aromatic amino acid family biosynthetic process"/>
    <property type="evidence" value="ECO:0007669"/>
    <property type="project" value="UniProtKB-KW"/>
</dbReference>
<accession>A0A7Y6TW40</accession>
<evidence type="ECO:0000256" key="8">
    <source>
        <dbReference type="ARBA" id="ARBA00022840"/>
    </source>
</evidence>
<comment type="cofactor">
    <cofactor evidence="11">
        <name>Mg(2+)</name>
        <dbReference type="ChEBI" id="CHEBI:18420"/>
    </cofactor>
    <text evidence="11">Binds 1 Mg(2+) ion per subunit.</text>
</comment>
<evidence type="ECO:0000256" key="3">
    <source>
        <dbReference type="ARBA" id="ARBA00012154"/>
    </source>
</evidence>
<dbReference type="PANTHER" id="PTHR21087">
    <property type="entry name" value="SHIKIMATE KINASE"/>
    <property type="match status" value="1"/>
</dbReference>
<evidence type="ECO:0000256" key="10">
    <source>
        <dbReference type="ARBA" id="ARBA00048567"/>
    </source>
</evidence>
<evidence type="ECO:0000256" key="7">
    <source>
        <dbReference type="ARBA" id="ARBA00022777"/>
    </source>
</evidence>
<dbReference type="GO" id="GO:0000287">
    <property type="term" value="F:magnesium ion binding"/>
    <property type="evidence" value="ECO:0007669"/>
    <property type="project" value="UniProtKB-UniRule"/>
</dbReference>
<feature type="binding site" evidence="11">
    <location>
        <position position="78"/>
    </location>
    <ligand>
        <name>substrate</name>
    </ligand>
</feature>
<dbReference type="PANTHER" id="PTHR21087:SF16">
    <property type="entry name" value="SHIKIMATE KINASE 1, CHLOROPLASTIC"/>
    <property type="match status" value="1"/>
</dbReference>
<feature type="binding site" evidence="11">
    <location>
        <begin position="10"/>
        <end position="15"/>
    </location>
    <ligand>
        <name>ATP</name>
        <dbReference type="ChEBI" id="CHEBI:30616"/>
    </ligand>
</feature>
<keyword evidence="9 11" id="KW-0057">Aromatic amino acid biosynthesis</keyword>
<evidence type="ECO:0000256" key="4">
    <source>
        <dbReference type="ARBA" id="ARBA00022605"/>
    </source>
</evidence>
<dbReference type="PROSITE" id="PS01128">
    <property type="entry name" value="SHIKIMATE_KINASE"/>
    <property type="match status" value="1"/>
</dbReference>
<evidence type="ECO:0000256" key="2">
    <source>
        <dbReference type="ARBA" id="ARBA00006997"/>
    </source>
</evidence>
<comment type="caution">
    <text evidence="12">The sequence shown here is derived from an EMBL/GenBank/DDBJ whole genome shotgun (WGS) entry which is preliminary data.</text>
</comment>
<dbReference type="Gene3D" id="3.40.50.300">
    <property type="entry name" value="P-loop containing nucleotide triphosphate hydrolases"/>
    <property type="match status" value="1"/>
</dbReference>
<dbReference type="SUPFAM" id="SSF52540">
    <property type="entry name" value="P-loop containing nucleoside triphosphate hydrolases"/>
    <property type="match status" value="1"/>
</dbReference>
<evidence type="ECO:0000256" key="1">
    <source>
        <dbReference type="ARBA" id="ARBA00004842"/>
    </source>
</evidence>
<dbReference type="EMBL" id="JABWMJ010000003">
    <property type="protein sequence ID" value="NUZ05643.1"/>
    <property type="molecule type" value="Genomic_DNA"/>
</dbReference>
<dbReference type="GO" id="GO:0008652">
    <property type="term" value="P:amino acid biosynthetic process"/>
    <property type="evidence" value="ECO:0007669"/>
    <property type="project" value="UniProtKB-KW"/>
</dbReference>
<dbReference type="Pfam" id="PF01202">
    <property type="entry name" value="SKI"/>
    <property type="match status" value="1"/>
</dbReference>
<comment type="subcellular location">
    <subcellularLocation>
        <location evidence="11">Cytoplasm</location>
    </subcellularLocation>
</comment>
<feature type="binding site" evidence="11">
    <location>
        <position position="56"/>
    </location>
    <ligand>
        <name>substrate</name>
    </ligand>
</feature>
<dbReference type="GO" id="GO:0009423">
    <property type="term" value="P:chorismate biosynthetic process"/>
    <property type="evidence" value="ECO:0007669"/>
    <property type="project" value="UniProtKB-UniRule"/>
</dbReference>
<dbReference type="RefSeq" id="WP_176067796.1">
    <property type="nucleotide sequence ID" value="NZ_JABWMJ010000003.1"/>
</dbReference>
<reference evidence="12 13" key="1">
    <citation type="submission" date="2020-06" db="EMBL/GenBank/DDBJ databases">
        <title>Schlegella sp. ID0723 isolated from air conditioner.</title>
        <authorList>
            <person name="Kim D.Y."/>
            <person name="Kim D.-U."/>
        </authorList>
    </citation>
    <scope>NUCLEOTIDE SEQUENCE [LARGE SCALE GENOMIC DNA]</scope>
    <source>
        <strain evidence="12 13">ID0723</strain>
    </source>
</reference>
<dbReference type="InterPro" id="IPR023000">
    <property type="entry name" value="Shikimate_kinase_CS"/>
</dbReference>